<feature type="compositionally biased region" description="Acidic residues" evidence="1">
    <location>
        <begin position="566"/>
        <end position="581"/>
    </location>
</feature>
<organism evidence="2 3">
    <name type="scientific">Ancylostoma duodenale</name>
    <dbReference type="NCBI Taxonomy" id="51022"/>
    <lineage>
        <taxon>Eukaryota</taxon>
        <taxon>Metazoa</taxon>
        <taxon>Ecdysozoa</taxon>
        <taxon>Nematoda</taxon>
        <taxon>Chromadorea</taxon>
        <taxon>Rhabditida</taxon>
        <taxon>Rhabditina</taxon>
        <taxon>Rhabditomorpha</taxon>
        <taxon>Strongyloidea</taxon>
        <taxon>Ancylostomatidae</taxon>
        <taxon>Ancylostomatinae</taxon>
        <taxon>Ancylostoma</taxon>
    </lineage>
</organism>
<proteinExistence type="predicted"/>
<dbReference type="OrthoDB" id="5870839at2759"/>
<feature type="compositionally biased region" description="Basic and acidic residues" evidence="1">
    <location>
        <begin position="443"/>
        <end position="459"/>
    </location>
</feature>
<protein>
    <submittedName>
        <fullName evidence="2">Uncharacterized protein</fullName>
    </submittedName>
</protein>
<feature type="compositionally biased region" description="Basic and acidic residues" evidence="1">
    <location>
        <begin position="325"/>
        <end position="340"/>
    </location>
</feature>
<dbReference type="AlphaFoldDB" id="A0A0C2H074"/>
<gene>
    <name evidence="2" type="ORF">ANCDUO_02495</name>
</gene>
<feature type="region of interest" description="Disordered" evidence="1">
    <location>
        <begin position="191"/>
        <end position="244"/>
    </location>
</feature>
<reference evidence="2 3" key="1">
    <citation type="submission" date="2013-12" db="EMBL/GenBank/DDBJ databases">
        <title>Draft genome of the parsitic nematode Ancylostoma duodenale.</title>
        <authorList>
            <person name="Mitreva M."/>
        </authorList>
    </citation>
    <scope>NUCLEOTIDE SEQUENCE [LARGE SCALE GENOMIC DNA]</scope>
    <source>
        <strain evidence="2 3">Zhejiang</strain>
    </source>
</reference>
<keyword evidence="3" id="KW-1185">Reference proteome</keyword>
<feature type="region of interest" description="Disordered" evidence="1">
    <location>
        <begin position="267"/>
        <end position="619"/>
    </location>
</feature>
<feature type="compositionally biased region" description="Basic and acidic residues" evidence="1">
    <location>
        <begin position="361"/>
        <end position="376"/>
    </location>
</feature>
<dbReference type="Proteomes" id="UP000054047">
    <property type="component" value="Unassembled WGS sequence"/>
</dbReference>
<feature type="compositionally biased region" description="Basic and acidic residues" evidence="1">
    <location>
        <begin position="385"/>
        <end position="397"/>
    </location>
</feature>
<feature type="compositionally biased region" description="Polar residues" evidence="1">
    <location>
        <begin position="461"/>
        <end position="479"/>
    </location>
</feature>
<feature type="compositionally biased region" description="Basic and acidic residues" evidence="1">
    <location>
        <begin position="483"/>
        <end position="493"/>
    </location>
</feature>
<name>A0A0C2H074_9BILA</name>
<evidence type="ECO:0000313" key="3">
    <source>
        <dbReference type="Proteomes" id="UP000054047"/>
    </source>
</evidence>
<sequence length="662" mass="72881">MKRKACFFPESELRPFFYDVDSDVVPWTAIAESIVDPPDARILLASVRAENPVGINFTERFTLVSSPTGRFALHSVLPLTLPPQINRTKLFVTVVCNDEAFALFTVRVTSIDNGNPQFYNEPYYVDVNEGADSPFKIVTDGSNSSAAPVVKIGSKQTTTRQPTLVLLKLVKPIKHLPITLKLVAEKSEPLPLEHEEARRRDEERKSPAPTSPPSTEQSPDLSRSEIGEELPTVKGENLVETEVGRLSGGTSLEYSIEPSRRRLLDGGRIKQEHSPDLQPPVVGGEDTTPRERDFVENEQASRSTDEGSIPPLEGSTRMPIEDTTIQERDSEESKKERESTDVVPPSPHEHSSNVATEDTTAQEREPQRPKQDKVFTEDVTLPHDVGTEEDRESRDEISPPPEDSTTILGEDTTQKQEPAETEQSRGFTDGDSVPPSEGTTTTHVEDTTPEDRETVRAEQEGGSTDRVTSSPNEYSSTTGEENESLRTEQDGRSLNRIARPRHEELAGSSGQDRTSSRSESVEKNAIAREQEILGPEQDGESVDISTPSPRERSTAPSHSRAVEEPSIAEEEESPEDGPDDEFMARSSLPPTEHSTDRPRKVTKARTRTPPTVSAGPIDDSATRFDQCAISVSMPENSEVGSLVTTLNVLNRKKNPPDLGCLA</sequence>
<feature type="compositionally biased region" description="Basic and acidic residues" evidence="1">
    <location>
        <begin position="191"/>
        <end position="206"/>
    </location>
</feature>
<evidence type="ECO:0000313" key="2">
    <source>
        <dbReference type="EMBL" id="KIH67180.1"/>
    </source>
</evidence>
<dbReference type="EMBL" id="KN726807">
    <property type="protein sequence ID" value="KIH67180.1"/>
    <property type="molecule type" value="Genomic_DNA"/>
</dbReference>
<evidence type="ECO:0000256" key="1">
    <source>
        <dbReference type="SAM" id="MobiDB-lite"/>
    </source>
</evidence>
<feature type="compositionally biased region" description="Basic and acidic residues" evidence="1">
    <location>
        <begin position="514"/>
        <end position="531"/>
    </location>
</feature>
<accession>A0A0C2H074</accession>